<evidence type="ECO:0000313" key="1">
    <source>
        <dbReference type="EMBL" id="GAA4491548.1"/>
    </source>
</evidence>
<protein>
    <submittedName>
        <fullName evidence="1">Uncharacterized protein</fullName>
    </submittedName>
</protein>
<dbReference type="RefSeq" id="WP_345462116.1">
    <property type="nucleotide sequence ID" value="NZ_BAABHF010000016.1"/>
</dbReference>
<organism evidence="1 2">
    <name type="scientific">Actinoallomurus oryzae</name>
    <dbReference type="NCBI Taxonomy" id="502180"/>
    <lineage>
        <taxon>Bacteria</taxon>
        <taxon>Bacillati</taxon>
        <taxon>Actinomycetota</taxon>
        <taxon>Actinomycetes</taxon>
        <taxon>Streptosporangiales</taxon>
        <taxon>Thermomonosporaceae</taxon>
        <taxon>Actinoallomurus</taxon>
    </lineage>
</organism>
<accession>A0ABP8PRI9</accession>
<gene>
    <name evidence="1" type="ORF">GCM10023191_025710</name>
</gene>
<dbReference type="Proteomes" id="UP001500503">
    <property type="component" value="Unassembled WGS sequence"/>
</dbReference>
<comment type="caution">
    <text evidence="1">The sequence shown here is derived from an EMBL/GenBank/DDBJ whole genome shotgun (WGS) entry which is preliminary data.</text>
</comment>
<keyword evidence="2" id="KW-1185">Reference proteome</keyword>
<name>A0ABP8PRI9_9ACTN</name>
<sequence>MRLPLAVAVLLMLAVSTLVLSAGRFPALARHVGRLPRMRHIRRAPDVEEVVADATDEIVRRPEVRPDPGEPIQGWSCAGPIAVNVASAGGVIGVCGTGAVRAALKALTASSRHTVIITADCARELYGEGAPPEQATQAATLDEAIGLVHAASVARIRNEEDGGSEEDGRQIWLQRLNGWGLIMVCGVSA</sequence>
<dbReference type="EMBL" id="BAABHF010000016">
    <property type="protein sequence ID" value="GAA4491548.1"/>
    <property type="molecule type" value="Genomic_DNA"/>
</dbReference>
<proteinExistence type="predicted"/>
<reference evidence="2" key="1">
    <citation type="journal article" date="2019" name="Int. J. Syst. Evol. Microbiol.">
        <title>The Global Catalogue of Microorganisms (GCM) 10K type strain sequencing project: providing services to taxonomists for standard genome sequencing and annotation.</title>
        <authorList>
            <consortium name="The Broad Institute Genomics Platform"/>
            <consortium name="The Broad Institute Genome Sequencing Center for Infectious Disease"/>
            <person name="Wu L."/>
            <person name="Ma J."/>
        </authorList>
    </citation>
    <scope>NUCLEOTIDE SEQUENCE [LARGE SCALE GENOMIC DNA]</scope>
    <source>
        <strain evidence="2">JCM 17933</strain>
    </source>
</reference>
<evidence type="ECO:0000313" key="2">
    <source>
        <dbReference type="Proteomes" id="UP001500503"/>
    </source>
</evidence>